<feature type="binding site" evidence="18">
    <location>
        <begin position="57"/>
        <end position="61"/>
    </location>
    <ligand>
        <name>(6S)-NADPHX</name>
        <dbReference type="ChEBI" id="CHEBI:64076"/>
    </ligand>
</feature>
<dbReference type="Gene3D" id="3.40.50.10260">
    <property type="entry name" value="YjeF N-terminal domain"/>
    <property type="match status" value="1"/>
</dbReference>
<dbReference type="PROSITE" id="PS01050">
    <property type="entry name" value="YJEF_C_2"/>
    <property type="match status" value="1"/>
</dbReference>
<evidence type="ECO:0000256" key="2">
    <source>
        <dbReference type="ARBA" id="ARBA00000909"/>
    </source>
</evidence>
<dbReference type="HAMAP" id="MF_01965">
    <property type="entry name" value="NADHX_dehydratase"/>
    <property type="match status" value="1"/>
</dbReference>
<evidence type="ECO:0000256" key="10">
    <source>
        <dbReference type="ARBA" id="ARBA00023027"/>
    </source>
</evidence>
<dbReference type="InterPro" id="IPR030677">
    <property type="entry name" value="Nnr"/>
</dbReference>
<comment type="similarity">
    <text evidence="17">Belongs to the NnrD/CARKD family.</text>
</comment>
<feature type="binding site" evidence="17">
    <location>
        <position position="373"/>
    </location>
    <ligand>
        <name>(6S)-NADPHX</name>
        <dbReference type="ChEBI" id="CHEBI:64076"/>
    </ligand>
</feature>
<dbReference type="AlphaFoldDB" id="A0AAW9RP30"/>
<comment type="catalytic activity">
    <reaction evidence="2 18 19">
        <text>(6R)-NADPHX = (6S)-NADPHX</text>
        <dbReference type="Rhea" id="RHEA:32227"/>
        <dbReference type="ChEBI" id="CHEBI:64076"/>
        <dbReference type="ChEBI" id="CHEBI:64077"/>
        <dbReference type="EC" id="5.1.99.6"/>
    </reaction>
</comment>
<evidence type="ECO:0000256" key="16">
    <source>
        <dbReference type="ARBA" id="ARBA00049209"/>
    </source>
</evidence>
<dbReference type="NCBIfam" id="TIGR00197">
    <property type="entry name" value="yjeF_nterm"/>
    <property type="match status" value="1"/>
</dbReference>
<comment type="caution">
    <text evidence="22">The sequence shown here is derived from an EMBL/GenBank/DDBJ whole genome shotgun (WGS) entry which is preliminary data.</text>
</comment>
<keyword evidence="6 17" id="KW-0547">Nucleotide-binding</keyword>
<feature type="binding site" evidence="17">
    <location>
        <position position="322"/>
    </location>
    <ligand>
        <name>(6S)-NADPHX</name>
        <dbReference type="ChEBI" id="CHEBI:64076"/>
    </ligand>
</feature>
<dbReference type="CDD" id="cd01171">
    <property type="entry name" value="YXKO-related"/>
    <property type="match status" value="1"/>
</dbReference>
<feature type="binding site" evidence="18">
    <location>
        <position position="160"/>
    </location>
    <ligand>
        <name>K(+)</name>
        <dbReference type="ChEBI" id="CHEBI:29103"/>
    </ligand>
</feature>
<dbReference type="InterPro" id="IPR017953">
    <property type="entry name" value="Carbohydrate_kinase_pred_CS"/>
</dbReference>
<evidence type="ECO:0000256" key="7">
    <source>
        <dbReference type="ARBA" id="ARBA00022840"/>
    </source>
</evidence>
<dbReference type="InterPro" id="IPR000631">
    <property type="entry name" value="CARKD"/>
</dbReference>
<keyword evidence="8 17" id="KW-0521">NADP</keyword>
<reference evidence="22 23" key="1">
    <citation type="submission" date="2024-04" db="EMBL/GenBank/DDBJ databases">
        <title>Novel genus in family Flammeovirgaceae.</title>
        <authorList>
            <person name="Nguyen T.H."/>
            <person name="Vuong T.Q."/>
            <person name="Le H."/>
            <person name="Kim S.-G."/>
        </authorList>
    </citation>
    <scope>NUCLEOTIDE SEQUENCE [LARGE SCALE GENOMIC DNA]</scope>
    <source>
        <strain evidence="22 23">JCM 23209</strain>
    </source>
</reference>
<evidence type="ECO:0000256" key="19">
    <source>
        <dbReference type="PIRNR" id="PIRNR017184"/>
    </source>
</evidence>
<dbReference type="Pfam" id="PF03853">
    <property type="entry name" value="YjeF_N"/>
    <property type="match status" value="1"/>
</dbReference>
<comment type="subunit">
    <text evidence="17">Homotetramer.</text>
</comment>
<evidence type="ECO:0000256" key="17">
    <source>
        <dbReference type="HAMAP-Rule" id="MF_01965"/>
    </source>
</evidence>
<protein>
    <recommendedName>
        <fullName evidence="19">Bifunctional NAD(P)H-hydrate repair enzyme</fullName>
    </recommendedName>
    <alternativeName>
        <fullName evidence="19">Nicotinamide nucleotide repair protein</fullName>
    </alternativeName>
    <domain>
        <recommendedName>
            <fullName evidence="19">ADP-dependent (S)-NAD(P)H-hydrate dehydratase</fullName>
            <ecNumber evidence="19">4.2.1.136</ecNumber>
        </recommendedName>
        <alternativeName>
            <fullName evidence="19">ADP-dependent NAD(P)HX dehydratase</fullName>
        </alternativeName>
    </domain>
    <domain>
        <recommendedName>
            <fullName evidence="19">NAD(P)H-hydrate epimerase</fullName>
            <ecNumber evidence="19">5.1.99.6</ecNumber>
        </recommendedName>
    </domain>
</protein>
<dbReference type="Proteomes" id="UP001403385">
    <property type="component" value="Unassembled WGS sequence"/>
</dbReference>
<dbReference type="EC" id="4.2.1.136" evidence="19"/>
<evidence type="ECO:0000256" key="3">
    <source>
        <dbReference type="ARBA" id="ARBA00006001"/>
    </source>
</evidence>
<dbReference type="GO" id="GO:0046496">
    <property type="term" value="P:nicotinamide nucleotide metabolic process"/>
    <property type="evidence" value="ECO:0007669"/>
    <property type="project" value="UniProtKB-UniRule"/>
</dbReference>
<dbReference type="GO" id="GO:0052855">
    <property type="term" value="F:ADP-dependent NAD(P)H-hydrate dehydratase activity"/>
    <property type="evidence" value="ECO:0007669"/>
    <property type="project" value="UniProtKB-UniRule"/>
</dbReference>
<evidence type="ECO:0000256" key="1">
    <source>
        <dbReference type="ARBA" id="ARBA00000013"/>
    </source>
</evidence>
<feature type="binding site" evidence="18">
    <location>
        <begin position="128"/>
        <end position="134"/>
    </location>
    <ligand>
        <name>(6S)-NADPHX</name>
        <dbReference type="ChEBI" id="CHEBI:64076"/>
    </ligand>
</feature>
<evidence type="ECO:0000259" key="20">
    <source>
        <dbReference type="PROSITE" id="PS51383"/>
    </source>
</evidence>
<dbReference type="PIRSF" id="PIRSF017184">
    <property type="entry name" value="Nnr"/>
    <property type="match status" value="1"/>
</dbReference>
<comment type="similarity">
    <text evidence="18">Belongs to the NnrE/AIBP family.</text>
</comment>
<evidence type="ECO:0000256" key="9">
    <source>
        <dbReference type="ARBA" id="ARBA00022958"/>
    </source>
</evidence>
<dbReference type="InterPro" id="IPR036652">
    <property type="entry name" value="YjeF_N_dom_sf"/>
</dbReference>
<comment type="cofactor">
    <cofactor evidence="17">
        <name>Mg(2+)</name>
        <dbReference type="ChEBI" id="CHEBI:18420"/>
    </cofactor>
</comment>
<accession>A0AAW9RP30</accession>
<dbReference type="EMBL" id="JBDKWZ010000001">
    <property type="protein sequence ID" value="MEN7546672.1"/>
    <property type="molecule type" value="Genomic_DNA"/>
</dbReference>
<comment type="similarity">
    <text evidence="4 19">In the C-terminal section; belongs to the NnrD/CARKD family.</text>
</comment>
<evidence type="ECO:0000313" key="23">
    <source>
        <dbReference type="Proteomes" id="UP001403385"/>
    </source>
</evidence>
<feature type="domain" description="YjeF N-terminal" evidence="21">
    <location>
        <begin position="9"/>
        <end position="214"/>
    </location>
</feature>
<dbReference type="PANTHER" id="PTHR12592">
    <property type="entry name" value="ATP-DEPENDENT (S)-NAD(P)H-HYDRATE DEHYDRATASE FAMILY MEMBER"/>
    <property type="match status" value="1"/>
</dbReference>
<sequence>MKILNAQQIKELDAFTIRHEPIASIDLMERASGQFADWFIQKFPNNTPVLIFCGVGNNGGDGLAVARMLCQAQFNVEVMVVRFSEKTSEDFQVNEQRLNKLITIQNIHSEEDIPLIEEGVVIIDAIFGSGLSRPIDGFTAQLVRQINHSQATVISIDTPSGLYCSSNNSDTHIIEADYTVSFQLPKLSFLLPQNQRFTGTWELVEIGLDPEFIEQCETSYHFITSEDASHLLKKRKKFSHKGHYGHALLLAGSFGKMGAALLSAKATLRTGVGLLTCHLPLCGYSIMQTALPEAMCSIDHHEHYITEVPSLAKINAIGIGPGLNQHVSTIHVLEKLIQEAKQPLVFDADALNILAEHKYLLKQVPENSILTPHPKEFERLAGETINDYDRLKLLQEFVIECNVIVVLKGAHTAIALPNGSIYFNSTGNPGMATAGSGDVLTGIILSLLAQNYTPDHAAILGVYLHGLAGDLARETEGEEALIASDIVEYLGEAFAVLRNVQNEE</sequence>
<evidence type="ECO:0000259" key="21">
    <source>
        <dbReference type="PROSITE" id="PS51385"/>
    </source>
</evidence>
<feature type="binding site" evidence="17">
    <location>
        <position position="259"/>
    </location>
    <ligand>
        <name>(6S)-NADPHX</name>
        <dbReference type="ChEBI" id="CHEBI:64076"/>
    </ligand>
</feature>
<comment type="catalytic activity">
    <reaction evidence="15 17 19">
        <text>(6S)-NADHX + ADP = AMP + phosphate + NADH + H(+)</text>
        <dbReference type="Rhea" id="RHEA:32223"/>
        <dbReference type="ChEBI" id="CHEBI:15378"/>
        <dbReference type="ChEBI" id="CHEBI:43474"/>
        <dbReference type="ChEBI" id="CHEBI:57945"/>
        <dbReference type="ChEBI" id="CHEBI:64074"/>
        <dbReference type="ChEBI" id="CHEBI:456215"/>
        <dbReference type="ChEBI" id="CHEBI:456216"/>
        <dbReference type="EC" id="4.2.1.136"/>
    </reaction>
</comment>
<keyword evidence="23" id="KW-1185">Reference proteome</keyword>
<comment type="caution">
    <text evidence="18">Lacks conserved residue(s) required for the propagation of feature annotation.</text>
</comment>
<evidence type="ECO:0000256" key="5">
    <source>
        <dbReference type="ARBA" id="ARBA00022723"/>
    </source>
</evidence>
<comment type="function">
    <text evidence="17">Catalyzes the dehydration of the S-form of NAD(P)HX at the expense of ADP, which is converted to AMP. Together with NAD(P)HX epimerase, which catalyzes the epimerization of the S- and R-forms, the enzyme allows the repair of both epimers of NAD(P)HX, a damaged form of NAD(P)H that is a result of enzymatic or heat-dependent hydration.</text>
</comment>
<evidence type="ECO:0000256" key="12">
    <source>
        <dbReference type="ARBA" id="ARBA00023239"/>
    </source>
</evidence>
<evidence type="ECO:0000256" key="6">
    <source>
        <dbReference type="ARBA" id="ARBA00022741"/>
    </source>
</evidence>
<feature type="binding site" evidence="18">
    <location>
        <position position="58"/>
    </location>
    <ligand>
        <name>K(+)</name>
        <dbReference type="ChEBI" id="CHEBI:29103"/>
    </ligand>
</feature>
<evidence type="ECO:0000256" key="14">
    <source>
        <dbReference type="ARBA" id="ARBA00025153"/>
    </source>
</evidence>
<dbReference type="RefSeq" id="WP_346819454.1">
    <property type="nucleotide sequence ID" value="NZ_JBDKWZ010000001.1"/>
</dbReference>
<comment type="function">
    <text evidence="14 19">Bifunctional enzyme that catalyzes the epimerization of the S- and R-forms of NAD(P)HX and the dehydration of the S-form of NAD(P)HX at the expense of ADP, which is converted to AMP. This allows the repair of both epimers of NAD(P)HX, a damaged form of NAD(P)H that is a result of enzymatic or heat-dependent hydration.</text>
</comment>
<comment type="catalytic activity">
    <reaction evidence="1 18 19">
        <text>(6R)-NADHX = (6S)-NADHX</text>
        <dbReference type="Rhea" id="RHEA:32215"/>
        <dbReference type="ChEBI" id="CHEBI:64074"/>
        <dbReference type="ChEBI" id="CHEBI:64075"/>
        <dbReference type="EC" id="5.1.99.6"/>
    </reaction>
</comment>
<comment type="cofactor">
    <cofactor evidence="18 19">
        <name>K(+)</name>
        <dbReference type="ChEBI" id="CHEBI:29103"/>
    </cofactor>
    <text evidence="18 19">Binds 1 potassium ion per subunit.</text>
</comment>
<dbReference type="PROSITE" id="PS51385">
    <property type="entry name" value="YJEF_N"/>
    <property type="match status" value="1"/>
</dbReference>
<feature type="binding site" evidence="17">
    <location>
        <position position="437"/>
    </location>
    <ligand>
        <name>AMP</name>
        <dbReference type="ChEBI" id="CHEBI:456215"/>
    </ligand>
</feature>
<evidence type="ECO:0000256" key="8">
    <source>
        <dbReference type="ARBA" id="ARBA00022857"/>
    </source>
</evidence>
<comment type="function">
    <text evidence="18">Catalyzes the epimerization of the S- and R-forms of NAD(P)HX, a damaged form of NAD(P)H that is a result of enzymatic or heat-dependent hydration. This is a prerequisite for the S-specific NAD(P)H-hydrate dehydratase to allow the repair of both epimers of NAD(P)HX.</text>
</comment>
<proteinExistence type="inferred from homology"/>
<feature type="binding site" evidence="18">
    <location>
        <position position="157"/>
    </location>
    <ligand>
        <name>(6S)-NADPHX</name>
        <dbReference type="ChEBI" id="CHEBI:64076"/>
    </ligand>
</feature>
<dbReference type="GO" id="GO:0005524">
    <property type="term" value="F:ATP binding"/>
    <property type="evidence" value="ECO:0007669"/>
    <property type="project" value="UniProtKB-UniRule"/>
</dbReference>
<dbReference type="GO" id="GO:0046872">
    <property type="term" value="F:metal ion binding"/>
    <property type="evidence" value="ECO:0007669"/>
    <property type="project" value="UniProtKB-UniRule"/>
</dbReference>
<evidence type="ECO:0000256" key="4">
    <source>
        <dbReference type="ARBA" id="ARBA00009524"/>
    </source>
</evidence>
<dbReference type="GO" id="GO:0110051">
    <property type="term" value="P:metabolite repair"/>
    <property type="evidence" value="ECO:0007669"/>
    <property type="project" value="TreeGrafter"/>
</dbReference>
<keyword evidence="10 17" id="KW-0520">NAD</keyword>
<feature type="domain" description="YjeF C-terminal" evidence="20">
    <location>
        <begin position="224"/>
        <end position="497"/>
    </location>
</feature>
<keyword evidence="7 17" id="KW-0067">ATP-binding</keyword>
<feature type="binding site" evidence="17">
    <location>
        <position position="438"/>
    </location>
    <ligand>
        <name>(6S)-NADPHX</name>
        <dbReference type="ChEBI" id="CHEBI:64076"/>
    </ligand>
</feature>
<name>A0AAW9RP30_9BACT</name>
<feature type="binding site" evidence="17">
    <location>
        <begin position="408"/>
        <end position="412"/>
    </location>
    <ligand>
        <name>AMP</name>
        <dbReference type="ChEBI" id="CHEBI:456215"/>
    </ligand>
</feature>
<dbReference type="SUPFAM" id="SSF53613">
    <property type="entry name" value="Ribokinase-like"/>
    <property type="match status" value="1"/>
</dbReference>
<dbReference type="InterPro" id="IPR004443">
    <property type="entry name" value="YjeF_N_dom"/>
</dbReference>
<keyword evidence="12 17" id="KW-0456">Lyase</keyword>
<dbReference type="HAMAP" id="MF_01966">
    <property type="entry name" value="NADHX_epimerase"/>
    <property type="match status" value="1"/>
</dbReference>
<evidence type="ECO:0000313" key="22">
    <source>
        <dbReference type="EMBL" id="MEN7546672.1"/>
    </source>
</evidence>
<dbReference type="NCBIfam" id="TIGR00196">
    <property type="entry name" value="yjeF_cterm"/>
    <property type="match status" value="1"/>
</dbReference>
<evidence type="ECO:0000256" key="15">
    <source>
        <dbReference type="ARBA" id="ARBA00048238"/>
    </source>
</evidence>
<comment type="similarity">
    <text evidence="3 19">In the N-terminal section; belongs to the NnrE/AIBP family.</text>
</comment>
<dbReference type="SUPFAM" id="SSF64153">
    <property type="entry name" value="YjeF N-terminal domain-like"/>
    <property type="match status" value="1"/>
</dbReference>
<comment type="catalytic activity">
    <reaction evidence="16 17 19">
        <text>(6S)-NADPHX + ADP = AMP + phosphate + NADPH + H(+)</text>
        <dbReference type="Rhea" id="RHEA:32235"/>
        <dbReference type="ChEBI" id="CHEBI:15378"/>
        <dbReference type="ChEBI" id="CHEBI:43474"/>
        <dbReference type="ChEBI" id="CHEBI:57783"/>
        <dbReference type="ChEBI" id="CHEBI:64076"/>
        <dbReference type="ChEBI" id="CHEBI:456215"/>
        <dbReference type="ChEBI" id="CHEBI:456216"/>
        <dbReference type="EC" id="4.2.1.136"/>
    </reaction>
</comment>
<keyword evidence="13" id="KW-0511">Multifunctional enzyme</keyword>
<feature type="binding site" evidence="18">
    <location>
        <position position="124"/>
    </location>
    <ligand>
        <name>K(+)</name>
        <dbReference type="ChEBI" id="CHEBI:29103"/>
    </ligand>
</feature>
<dbReference type="EC" id="5.1.99.6" evidence="19"/>
<evidence type="ECO:0000256" key="18">
    <source>
        <dbReference type="HAMAP-Rule" id="MF_01966"/>
    </source>
</evidence>
<dbReference type="InterPro" id="IPR029056">
    <property type="entry name" value="Ribokinase-like"/>
</dbReference>
<keyword evidence="11 18" id="KW-0413">Isomerase</keyword>
<organism evidence="22 23">
    <name type="scientific">Rapidithrix thailandica</name>
    <dbReference type="NCBI Taxonomy" id="413964"/>
    <lineage>
        <taxon>Bacteria</taxon>
        <taxon>Pseudomonadati</taxon>
        <taxon>Bacteroidota</taxon>
        <taxon>Cytophagia</taxon>
        <taxon>Cytophagales</taxon>
        <taxon>Flammeovirgaceae</taxon>
        <taxon>Rapidithrix</taxon>
    </lineage>
</organism>
<dbReference type="Gene3D" id="3.40.1190.20">
    <property type="match status" value="1"/>
</dbReference>
<keyword evidence="9 18" id="KW-0630">Potassium</keyword>
<dbReference type="GO" id="GO:0052856">
    <property type="term" value="F:NAD(P)HX epimerase activity"/>
    <property type="evidence" value="ECO:0007669"/>
    <property type="project" value="UniProtKB-UniRule"/>
</dbReference>
<keyword evidence="5 18" id="KW-0479">Metal-binding</keyword>
<evidence type="ECO:0000256" key="11">
    <source>
        <dbReference type="ARBA" id="ARBA00023235"/>
    </source>
</evidence>
<dbReference type="PANTHER" id="PTHR12592:SF0">
    <property type="entry name" value="ATP-DEPENDENT (S)-NAD(P)H-HYDRATE DEHYDRATASE"/>
    <property type="match status" value="1"/>
</dbReference>
<gene>
    <name evidence="17" type="primary">nnrD</name>
    <name evidence="18" type="synonym">nnrE</name>
    <name evidence="22" type="ORF">AAG747_02055</name>
</gene>
<evidence type="ECO:0000256" key="13">
    <source>
        <dbReference type="ARBA" id="ARBA00023268"/>
    </source>
</evidence>
<dbReference type="Pfam" id="PF01256">
    <property type="entry name" value="Carb_kinase"/>
    <property type="match status" value="1"/>
</dbReference>
<dbReference type="PROSITE" id="PS51383">
    <property type="entry name" value="YJEF_C_3"/>
    <property type="match status" value="1"/>
</dbReference>